<dbReference type="PANTHER" id="PTHR36582">
    <property type="entry name" value="ANTITOXIN PARD"/>
    <property type="match status" value="1"/>
</dbReference>
<dbReference type="PANTHER" id="PTHR36582:SF2">
    <property type="entry name" value="ANTITOXIN PARD"/>
    <property type="match status" value="1"/>
</dbReference>
<proteinExistence type="inferred from homology"/>
<keyword evidence="4" id="KW-1185">Reference proteome</keyword>
<reference evidence="4" key="1">
    <citation type="journal article" date="2019" name="Int. J. Syst. Evol. Microbiol.">
        <title>The Global Catalogue of Microorganisms (GCM) 10K type strain sequencing project: providing services to taxonomists for standard genome sequencing and annotation.</title>
        <authorList>
            <consortium name="The Broad Institute Genomics Platform"/>
            <consortium name="The Broad Institute Genome Sequencing Center for Infectious Disease"/>
            <person name="Wu L."/>
            <person name="Ma J."/>
        </authorList>
    </citation>
    <scope>NUCLEOTIDE SEQUENCE [LARGE SCALE GENOMIC DNA]</scope>
    <source>
        <strain evidence="4">KCTC 23707</strain>
    </source>
</reference>
<dbReference type="InterPro" id="IPR038296">
    <property type="entry name" value="ParD_sf"/>
</dbReference>
<name>A0ABW4K699_9HYPH</name>
<accession>A0ABW4K699</accession>
<dbReference type="NCBIfam" id="TIGR02606">
    <property type="entry name" value="antidote_CC2985"/>
    <property type="match status" value="1"/>
</dbReference>
<dbReference type="SUPFAM" id="SSF47598">
    <property type="entry name" value="Ribbon-helix-helix"/>
    <property type="match status" value="1"/>
</dbReference>
<keyword evidence="2" id="KW-1277">Toxin-antitoxin system</keyword>
<dbReference type="InterPro" id="IPR010985">
    <property type="entry name" value="Ribbon_hlx_hlx"/>
</dbReference>
<dbReference type="Gene3D" id="6.10.10.120">
    <property type="entry name" value="Antitoxin ParD1-like"/>
    <property type="match status" value="1"/>
</dbReference>
<evidence type="ECO:0000313" key="3">
    <source>
        <dbReference type="EMBL" id="MFD1702636.1"/>
    </source>
</evidence>
<sequence length="90" mass="9854">MPSGLTLGDHYEALVRDLVASGRYRNATEVVQAGLQMLEDLDADLRARRAELEASFAEALADVEAGNFLTADEVESHFKRRASGGGRFDR</sequence>
<comment type="similarity">
    <text evidence="1">Belongs to the ParD antitoxin family.</text>
</comment>
<dbReference type="RefSeq" id="WP_378798125.1">
    <property type="nucleotide sequence ID" value="NZ_JBHUER010000004.1"/>
</dbReference>
<comment type="caution">
    <text evidence="3">The sequence shown here is derived from an EMBL/GenBank/DDBJ whole genome shotgun (WGS) entry which is preliminary data.</text>
</comment>
<evidence type="ECO:0000313" key="4">
    <source>
        <dbReference type="Proteomes" id="UP001597308"/>
    </source>
</evidence>
<dbReference type="Pfam" id="PF03693">
    <property type="entry name" value="ParD_antitoxin"/>
    <property type="match status" value="1"/>
</dbReference>
<dbReference type="InterPro" id="IPR022789">
    <property type="entry name" value="ParD"/>
</dbReference>
<protein>
    <submittedName>
        <fullName evidence="3">Type II toxin-antitoxin system ParD family antitoxin</fullName>
    </submittedName>
</protein>
<dbReference type="EMBL" id="JBHUER010000004">
    <property type="protein sequence ID" value="MFD1702636.1"/>
    <property type="molecule type" value="Genomic_DNA"/>
</dbReference>
<gene>
    <name evidence="3" type="ORF">ACFSCV_06420</name>
</gene>
<dbReference type="Proteomes" id="UP001597308">
    <property type="component" value="Unassembled WGS sequence"/>
</dbReference>
<evidence type="ECO:0000256" key="1">
    <source>
        <dbReference type="ARBA" id="ARBA00008580"/>
    </source>
</evidence>
<evidence type="ECO:0000256" key="2">
    <source>
        <dbReference type="ARBA" id="ARBA00022649"/>
    </source>
</evidence>
<organism evidence="3 4">
    <name type="scientific">Methylopila henanensis</name>
    <dbReference type="NCBI Taxonomy" id="873516"/>
    <lineage>
        <taxon>Bacteria</taxon>
        <taxon>Pseudomonadati</taxon>
        <taxon>Pseudomonadota</taxon>
        <taxon>Alphaproteobacteria</taxon>
        <taxon>Hyphomicrobiales</taxon>
        <taxon>Methylopilaceae</taxon>
        <taxon>Methylopila</taxon>
    </lineage>
</organism>